<evidence type="ECO:0000256" key="9">
    <source>
        <dbReference type="RuleBase" id="RU000488"/>
    </source>
</evidence>
<protein>
    <submittedName>
        <fullName evidence="10">Uncharacterized protein</fullName>
    </submittedName>
</protein>
<name>A0AAN7Q6N4_9MYRT</name>
<evidence type="ECO:0000256" key="5">
    <source>
        <dbReference type="ARBA" id="ARBA00022737"/>
    </source>
</evidence>
<reference evidence="10 11" key="1">
    <citation type="journal article" date="2023" name="Hortic Res">
        <title>Pangenome of water caltrop reveals structural variations and asymmetric subgenome divergence after allopolyploidization.</title>
        <authorList>
            <person name="Zhang X."/>
            <person name="Chen Y."/>
            <person name="Wang L."/>
            <person name="Yuan Y."/>
            <person name="Fang M."/>
            <person name="Shi L."/>
            <person name="Lu R."/>
            <person name="Comes H.P."/>
            <person name="Ma Y."/>
            <person name="Chen Y."/>
            <person name="Huang G."/>
            <person name="Zhou Y."/>
            <person name="Zheng Z."/>
            <person name="Qiu Y."/>
        </authorList>
    </citation>
    <scope>NUCLEOTIDE SEQUENCE [LARGE SCALE GENOMIC DNA]</scope>
    <source>
        <tissue evidence="10">Roots</tissue>
    </source>
</reference>
<evidence type="ECO:0000313" key="11">
    <source>
        <dbReference type="Proteomes" id="UP001345219"/>
    </source>
</evidence>
<dbReference type="Gene3D" id="1.50.40.10">
    <property type="entry name" value="Mitochondrial carrier domain"/>
    <property type="match status" value="1"/>
</dbReference>
<comment type="similarity">
    <text evidence="2 9">Belongs to the mitochondrial carrier (TC 2.A.29) family.</text>
</comment>
<keyword evidence="4 8" id="KW-0812">Transmembrane</keyword>
<gene>
    <name evidence="10" type="ORF">SAY87_005335</name>
</gene>
<comment type="subcellular location">
    <subcellularLocation>
        <location evidence="1">Membrane</location>
        <topology evidence="1">Multi-pass membrane protein</topology>
    </subcellularLocation>
</comment>
<evidence type="ECO:0000256" key="4">
    <source>
        <dbReference type="ARBA" id="ARBA00022692"/>
    </source>
</evidence>
<dbReference type="InterPro" id="IPR050391">
    <property type="entry name" value="Mito_Metabolite_Transporter"/>
</dbReference>
<dbReference type="EMBL" id="JAXIOK010000010">
    <property type="protein sequence ID" value="KAK4760442.1"/>
    <property type="molecule type" value="Genomic_DNA"/>
</dbReference>
<keyword evidence="7 8" id="KW-0472">Membrane</keyword>
<keyword evidence="5" id="KW-0677">Repeat</keyword>
<feature type="repeat" description="Solcar" evidence="8">
    <location>
        <begin position="60"/>
        <end position="176"/>
    </location>
</feature>
<accession>A0AAN7Q6N4</accession>
<evidence type="ECO:0000256" key="8">
    <source>
        <dbReference type="PROSITE-ProRule" id="PRU00282"/>
    </source>
</evidence>
<keyword evidence="11" id="KW-1185">Reference proteome</keyword>
<dbReference type="AlphaFoldDB" id="A0AAN7Q6N4"/>
<keyword evidence="6" id="KW-1133">Transmembrane helix</keyword>
<evidence type="ECO:0000256" key="2">
    <source>
        <dbReference type="ARBA" id="ARBA00006375"/>
    </source>
</evidence>
<organism evidence="10 11">
    <name type="scientific">Trapa incisa</name>
    <dbReference type="NCBI Taxonomy" id="236973"/>
    <lineage>
        <taxon>Eukaryota</taxon>
        <taxon>Viridiplantae</taxon>
        <taxon>Streptophyta</taxon>
        <taxon>Embryophyta</taxon>
        <taxon>Tracheophyta</taxon>
        <taxon>Spermatophyta</taxon>
        <taxon>Magnoliopsida</taxon>
        <taxon>eudicotyledons</taxon>
        <taxon>Gunneridae</taxon>
        <taxon>Pentapetalae</taxon>
        <taxon>rosids</taxon>
        <taxon>malvids</taxon>
        <taxon>Myrtales</taxon>
        <taxon>Lythraceae</taxon>
        <taxon>Trapa</taxon>
    </lineage>
</organism>
<keyword evidence="3 9" id="KW-0813">Transport</keyword>
<dbReference type="Proteomes" id="UP001345219">
    <property type="component" value="Chromosome 5"/>
</dbReference>
<dbReference type="Pfam" id="PF00153">
    <property type="entry name" value="Mito_carr"/>
    <property type="match status" value="1"/>
</dbReference>
<dbReference type="SUPFAM" id="SSF103506">
    <property type="entry name" value="Mitochondrial carrier"/>
    <property type="match status" value="2"/>
</dbReference>
<dbReference type="GO" id="GO:0016020">
    <property type="term" value="C:membrane"/>
    <property type="evidence" value="ECO:0007669"/>
    <property type="project" value="UniProtKB-SubCell"/>
</dbReference>
<evidence type="ECO:0000256" key="7">
    <source>
        <dbReference type="ARBA" id="ARBA00023136"/>
    </source>
</evidence>
<dbReference type="InterPro" id="IPR018108">
    <property type="entry name" value="MCP_transmembrane"/>
</dbReference>
<evidence type="ECO:0000256" key="1">
    <source>
        <dbReference type="ARBA" id="ARBA00004141"/>
    </source>
</evidence>
<evidence type="ECO:0000256" key="6">
    <source>
        <dbReference type="ARBA" id="ARBA00022989"/>
    </source>
</evidence>
<proteinExistence type="inferred from homology"/>
<dbReference type="PANTHER" id="PTHR45618">
    <property type="entry name" value="MITOCHONDRIAL DICARBOXYLATE CARRIER-RELATED"/>
    <property type="match status" value="1"/>
</dbReference>
<dbReference type="InterPro" id="IPR023395">
    <property type="entry name" value="MCP_dom_sf"/>
</dbReference>
<evidence type="ECO:0000256" key="3">
    <source>
        <dbReference type="ARBA" id="ARBA00022448"/>
    </source>
</evidence>
<comment type="caution">
    <text evidence="10">The sequence shown here is derived from an EMBL/GenBank/DDBJ whole genome shotgun (WGS) entry which is preliminary data.</text>
</comment>
<dbReference type="PROSITE" id="PS50920">
    <property type="entry name" value="SOLCAR"/>
    <property type="match status" value="1"/>
</dbReference>
<sequence>MKPNQSAGTGDELKGKKILLELRFSPHQRVPCGCRDPASPGASRPLGVLVVASSADADLVKVRMQAGGGLLSQGLLPRYPGPLDEFRMIVHFEGCGKVFHPMHKGHFLLMRVNSPATIRQNKDDESVKDNVQQLYLGKTLRIEGLRALWKGFLPPWARLGPWQIVFWVSCDRLWNLAGLSSF</sequence>
<evidence type="ECO:0000313" key="10">
    <source>
        <dbReference type="EMBL" id="KAK4760442.1"/>
    </source>
</evidence>